<accession>A0A0G1WD41</accession>
<dbReference type="Proteomes" id="UP000034739">
    <property type="component" value="Unassembled WGS sequence"/>
</dbReference>
<gene>
    <name evidence="2" type="ORF">UY16_C0010G0019</name>
</gene>
<evidence type="ECO:0000313" key="3">
    <source>
        <dbReference type="Proteomes" id="UP000034739"/>
    </source>
</evidence>
<comment type="caution">
    <text evidence="2">The sequence shown here is derived from an EMBL/GenBank/DDBJ whole genome shotgun (WGS) entry which is preliminary data.</text>
</comment>
<organism evidence="2 3">
    <name type="scientific">Candidatus Gottesmanbacteria bacterium GW2011_GWA2_47_9</name>
    <dbReference type="NCBI Taxonomy" id="1618445"/>
    <lineage>
        <taxon>Bacteria</taxon>
        <taxon>Candidatus Gottesmaniibacteriota</taxon>
    </lineage>
</organism>
<protein>
    <submittedName>
        <fullName evidence="2">Uncharacterized protein</fullName>
    </submittedName>
</protein>
<evidence type="ECO:0000256" key="1">
    <source>
        <dbReference type="SAM" id="MobiDB-lite"/>
    </source>
</evidence>
<sequence length="259" mass="28340">MEEQPTPQPVATQPSPSSPVPIKQNSKPLTKAAVPVFLFMAGGLAYLGYQNYQLQQQLNSLLEQKTNQTISFSTPASSSGLTSSPDPSISWTKITANSSTTYTNELYRFSFTIPSSLKTTVENPEGCGISGPSNNKLFQLICISNSKSFGQGNDAPFDGFSVYVDSNQDGISLTNYVQQEIDAKKSRGYGENGTTKQFQLAELKGITLVGYNWPGIETSYVKFPNTNDKRILILSKIEESSGSFDQIFNRVLSTFGFQD</sequence>
<feature type="region of interest" description="Disordered" evidence="1">
    <location>
        <begin position="1"/>
        <end position="24"/>
    </location>
</feature>
<proteinExistence type="predicted"/>
<evidence type="ECO:0000313" key="2">
    <source>
        <dbReference type="EMBL" id="KKU88263.1"/>
    </source>
</evidence>
<dbReference type="AlphaFoldDB" id="A0A0G1WD41"/>
<name>A0A0G1WD41_9BACT</name>
<dbReference type="EMBL" id="LCOY01000010">
    <property type="protein sequence ID" value="KKU88263.1"/>
    <property type="molecule type" value="Genomic_DNA"/>
</dbReference>
<reference evidence="2 3" key="1">
    <citation type="journal article" date="2015" name="Nature">
        <title>rRNA introns, odd ribosomes, and small enigmatic genomes across a large radiation of phyla.</title>
        <authorList>
            <person name="Brown C.T."/>
            <person name="Hug L.A."/>
            <person name="Thomas B.C."/>
            <person name="Sharon I."/>
            <person name="Castelle C.J."/>
            <person name="Singh A."/>
            <person name="Wilkins M.J."/>
            <person name="Williams K.H."/>
            <person name="Banfield J.F."/>
        </authorList>
    </citation>
    <scope>NUCLEOTIDE SEQUENCE [LARGE SCALE GENOMIC DNA]</scope>
</reference>